<sequence length="230" mass="26883">MIILKCLIVDDEPLAREAIKGYCHEISYLEVIGVCKNVRQAQTFLQENYIDILFLDIQMPIITGIEWLKTQKDTPAIIMTTAYSEYALESYDFNVIDYLVKPISFERFKQSVEKVCNLMYEKTLESHLFIKQDKEIKKVKLSNILYIEAQQNYVKIVTIDETLITHSTLKGIKALLPEKDFIKIHKSFLVALHKIDKILDNKVFIREHILPLSIRLKKEVTTKVKSNKHH</sequence>
<dbReference type="InterPro" id="IPR007492">
    <property type="entry name" value="LytTR_DNA-bd_dom"/>
</dbReference>
<dbReference type="GO" id="GO:0003677">
    <property type="term" value="F:DNA binding"/>
    <property type="evidence" value="ECO:0007669"/>
    <property type="project" value="UniProtKB-KW"/>
</dbReference>
<organism evidence="4 5">
    <name type="scientific">Flavivirga eckloniae</name>
    <dbReference type="NCBI Taxonomy" id="1803846"/>
    <lineage>
        <taxon>Bacteria</taxon>
        <taxon>Pseudomonadati</taxon>
        <taxon>Bacteroidota</taxon>
        <taxon>Flavobacteriia</taxon>
        <taxon>Flavobacteriales</taxon>
        <taxon>Flavobacteriaceae</taxon>
        <taxon>Flavivirga</taxon>
    </lineage>
</organism>
<reference evidence="4 5" key="1">
    <citation type="submission" date="2018-01" db="EMBL/GenBank/DDBJ databases">
        <title>Complete genome sequence of Flavivirga eckloniae ECD14 isolated from seaweed Ecklonia cava.</title>
        <authorList>
            <person name="Lee J.H."/>
            <person name="Baik K.S."/>
            <person name="Seong C.N."/>
        </authorList>
    </citation>
    <scope>NUCLEOTIDE SEQUENCE [LARGE SCALE GENOMIC DNA]</scope>
    <source>
        <strain evidence="4 5">ECD14</strain>
    </source>
</reference>
<dbReference type="Gene3D" id="2.40.50.1020">
    <property type="entry name" value="LytTr DNA-binding domain"/>
    <property type="match status" value="1"/>
</dbReference>
<dbReference type="OrthoDB" id="2168082at2"/>
<keyword evidence="1" id="KW-0597">Phosphoprotein</keyword>
<dbReference type="KEGG" id="fek:C1H87_16360"/>
<dbReference type="InterPro" id="IPR051271">
    <property type="entry name" value="2C-system_Tx_regulators"/>
</dbReference>
<dbReference type="RefSeq" id="WP_102756849.1">
    <property type="nucleotide sequence ID" value="NZ_CP025791.1"/>
</dbReference>
<dbReference type="Proteomes" id="UP000235826">
    <property type="component" value="Chromosome"/>
</dbReference>
<feature type="domain" description="Response regulatory" evidence="2">
    <location>
        <begin position="5"/>
        <end position="116"/>
    </location>
</feature>
<dbReference type="SUPFAM" id="SSF52172">
    <property type="entry name" value="CheY-like"/>
    <property type="match status" value="1"/>
</dbReference>
<evidence type="ECO:0000256" key="1">
    <source>
        <dbReference type="PROSITE-ProRule" id="PRU00169"/>
    </source>
</evidence>
<feature type="domain" description="HTH LytTR-type" evidence="3">
    <location>
        <begin position="128"/>
        <end position="198"/>
    </location>
</feature>
<dbReference type="SMART" id="SM00448">
    <property type="entry name" value="REC"/>
    <property type="match status" value="1"/>
</dbReference>
<dbReference type="InterPro" id="IPR001789">
    <property type="entry name" value="Sig_transdc_resp-reg_receiver"/>
</dbReference>
<dbReference type="Pfam" id="PF00072">
    <property type="entry name" value="Response_reg"/>
    <property type="match status" value="1"/>
</dbReference>
<name>A0A2K9PUH8_9FLAO</name>
<dbReference type="PANTHER" id="PTHR45526">
    <property type="entry name" value="TRANSCRIPTIONAL REGULATORY PROTEIN DPIA"/>
    <property type="match status" value="1"/>
</dbReference>
<dbReference type="SMART" id="SM00850">
    <property type="entry name" value="LytTR"/>
    <property type="match status" value="1"/>
</dbReference>
<dbReference type="PANTHER" id="PTHR45526:SF1">
    <property type="entry name" value="TRANSCRIPTIONAL REGULATORY PROTEIN DCUR-RELATED"/>
    <property type="match status" value="1"/>
</dbReference>
<dbReference type="InterPro" id="IPR011006">
    <property type="entry name" value="CheY-like_superfamily"/>
</dbReference>
<feature type="modified residue" description="4-aspartylphosphate" evidence="1">
    <location>
        <position position="56"/>
    </location>
</feature>
<evidence type="ECO:0000313" key="4">
    <source>
        <dbReference type="EMBL" id="AUP80197.1"/>
    </source>
</evidence>
<keyword evidence="4" id="KW-0238">DNA-binding</keyword>
<dbReference type="EMBL" id="CP025791">
    <property type="protein sequence ID" value="AUP80197.1"/>
    <property type="molecule type" value="Genomic_DNA"/>
</dbReference>
<dbReference type="PROSITE" id="PS50110">
    <property type="entry name" value="RESPONSE_REGULATORY"/>
    <property type="match status" value="1"/>
</dbReference>
<keyword evidence="5" id="KW-1185">Reference proteome</keyword>
<gene>
    <name evidence="4" type="ORF">C1H87_16360</name>
</gene>
<evidence type="ECO:0000259" key="2">
    <source>
        <dbReference type="PROSITE" id="PS50110"/>
    </source>
</evidence>
<evidence type="ECO:0000259" key="3">
    <source>
        <dbReference type="PROSITE" id="PS50930"/>
    </source>
</evidence>
<dbReference type="PROSITE" id="PS50930">
    <property type="entry name" value="HTH_LYTTR"/>
    <property type="match status" value="1"/>
</dbReference>
<protein>
    <submittedName>
        <fullName evidence="4">DNA-binding response regulator</fullName>
    </submittedName>
</protein>
<accession>A0A2K9PUH8</accession>
<dbReference type="AlphaFoldDB" id="A0A2K9PUH8"/>
<dbReference type="Gene3D" id="3.40.50.2300">
    <property type="match status" value="1"/>
</dbReference>
<dbReference type="GO" id="GO:0000156">
    <property type="term" value="F:phosphorelay response regulator activity"/>
    <property type="evidence" value="ECO:0007669"/>
    <property type="project" value="TreeGrafter"/>
</dbReference>
<proteinExistence type="predicted"/>
<evidence type="ECO:0000313" key="5">
    <source>
        <dbReference type="Proteomes" id="UP000235826"/>
    </source>
</evidence>
<dbReference type="Pfam" id="PF04397">
    <property type="entry name" value="LytTR"/>
    <property type="match status" value="1"/>
</dbReference>